<dbReference type="Pfam" id="PF00069">
    <property type="entry name" value="Pkinase"/>
    <property type="match status" value="1"/>
</dbReference>
<feature type="domain" description="Protein kinase" evidence="7">
    <location>
        <begin position="376"/>
        <end position="635"/>
    </location>
</feature>
<evidence type="ECO:0000256" key="2">
    <source>
        <dbReference type="ARBA" id="ARBA00022679"/>
    </source>
</evidence>
<dbReference type="GO" id="GO:0004674">
    <property type="term" value="F:protein serine/threonine kinase activity"/>
    <property type="evidence" value="ECO:0007669"/>
    <property type="project" value="UniProtKB-KW"/>
</dbReference>
<feature type="domain" description="Cyclic nucleotide-binding" evidence="8">
    <location>
        <begin position="113"/>
        <end position="216"/>
    </location>
</feature>
<dbReference type="InterPro" id="IPR011009">
    <property type="entry name" value="Kinase-like_dom_sf"/>
</dbReference>
<evidence type="ECO:0000256" key="3">
    <source>
        <dbReference type="ARBA" id="ARBA00022741"/>
    </source>
</evidence>
<proteinExistence type="predicted"/>
<sequence>MDLFDRALGMSSDQMGEEMDAVTKEAFIEVALDANLIPRDEFAFVSPIEIGKVTKLDQVVGKAKTGSKQKGRTVAAAPPPESGADNDGDDPKVSVKDTREKQIISDAVRTNFLFRHLDDTMLETVTSYMTPRTVEQGEAVITQGDRGDFFYVIESGVFHVMVNGAHVHTYEVDEEQRVYPTFGELALMYAKPRAASVVANTRGKLWKLGRSGFRQVQTLASTAVTDPTKLLRKVEIFSALRYDQLLGLRDAMETRSFVPDEYVFNQGDAADGFYILTEGAAQVVKTEEGVEAEIMSLTAPSYFGERALLYSEPRAAGVKATSKLTSLFISREQFEQQLGPLADVIEQDRRDREAKAEVAAKQLEAFGLAAASRESFGFEAIVSSLPCGAVHLARHMTTDKLYLVRQELKSSLVERNEQERIPREIKILNQINEKGIHCASLPTLLRIFQSDSSVFHLFRKVAVCDLSQFCEAGALAGDERLRFAAACITQALLALHSELQLLYRNVSIDQLYVLEDGYVSLLNFQFAKFDDGSCRTMCGPVCSVAPETLRGESQTSAIDWWSFGTALFEMVTGDSPWGSSEGEDTVLLKNISAHTFGAIEVPEASTDCAKLINALLHPKPSERLQGPAVQNHPWFAQVSWKRLRAAELPSPCADSAQEFLNRLTLEAEDGGELSGKPLARGGPTGWLTDFDSC</sequence>
<keyword evidence="4" id="KW-0418">Kinase</keyword>
<evidence type="ECO:0008006" key="10">
    <source>
        <dbReference type="Google" id="ProtNLM"/>
    </source>
</evidence>
<dbReference type="EMBL" id="HBHX01022747">
    <property type="protein sequence ID" value="CAE0111984.1"/>
    <property type="molecule type" value="Transcribed_RNA"/>
</dbReference>
<keyword evidence="5" id="KW-0067">ATP-binding</keyword>
<feature type="domain" description="Cyclic nucleotide-binding" evidence="8">
    <location>
        <begin position="236"/>
        <end position="355"/>
    </location>
</feature>
<feature type="compositionally biased region" description="Basic and acidic residues" evidence="6">
    <location>
        <begin position="89"/>
        <end position="99"/>
    </location>
</feature>
<dbReference type="InterPro" id="IPR000719">
    <property type="entry name" value="Prot_kinase_dom"/>
</dbReference>
<evidence type="ECO:0000256" key="1">
    <source>
        <dbReference type="ARBA" id="ARBA00022527"/>
    </source>
</evidence>
<dbReference type="InterPro" id="IPR014710">
    <property type="entry name" value="RmlC-like_jellyroll"/>
</dbReference>
<evidence type="ECO:0000313" key="9">
    <source>
        <dbReference type="EMBL" id="CAE0111984.1"/>
    </source>
</evidence>
<dbReference type="SUPFAM" id="SSF56112">
    <property type="entry name" value="Protein kinase-like (PK-like)"/>
    <property type="match status" value="1"/>
</dbReference>
<dbReference type="GO" id="GO:0005524">
    <property type="term" value="F:ATP binding"/>
    <property type="evidence" value="ECO:0007669"/>
    <property type="project" value="UniProtKB-KW"/>
</dbReference>
<dbReference type="Gene3D" id="2.60.120.10">
    <property type="entry name" value="Jelly Rolls"/>
    <property type="match status" value="2"/>
</dbReference>
<dbReference type="InterPro" id="IPR000595">
    <property type="entry name" value="cNMP-bd_dom"/>
</dbReference>
<dbReference type="AlphaFoldDB" id="A0A7S3ASZ5"/>
<evidence type="ECO:0000256" key="6">
    <source>
        <dbReference type="SAM" id="MobiDB-lite"/>
    </source>
</evidence>
<dbReference type="PRINTS" id="PR00103">
    <property type="entry name" value="CAMPKINASE"/>
</dbReference>
<dbReference type="PANTHER" id="PTHR24353">
    <property type="entry name" value="CYCLIC NUCLEOTIDE-DEPENDENT PROTEIN KINASE"/>
    <property type="match status" value="1"/>
</dbReference>
<dbReference type="PROSITE" id="PS50042">
    <property type="entry name" value="CNMP_BINDING_3"/>
    <property type="match status" value="2"/>
</dbReference>
<dbReference type="PROSITE" id="PS00889">
    <property type="entry name" value="CNMP_BINDING_2"/>
    <property type="match status" value="2"/>
</dbReference>
<dbReference type="InterPro" id="IPR018490">
    <property type="entry name" value="cNMP-bd_dom_sf"/>
</dbReference>
<dbReference type="PROSITE" id="PS00888">
    <property type="entry name" value="CNMP_BINDING_1"/>
    <property type="match status" value="1"/>
</dbReference>
<dbReference type="InterPro" id="IPR018488">
    <property type="entry name" value="cNMP-bd_CS"/>
</dbReference>
<dbReference type="SUPFAM" id="SSF51206">
    <property type="entry name" value="cAMP-binding domain-like"/>
    <property type="match status" value="2"/>
</dbReference>
<name>A0A7S3ASZ5_9EUKA</name>
<evidence type="ECO:0000256" key="4">
    <source>
        <dbReference type="ARBA" id="ARBA00022777"/>
    </source>
</evidence>
<dbReference type="Gene3D" id="1.10.510.10">
    <property type="entry name" value="Transferase(Phosphotransferase) domain 1"/>
    <property type="match status" value="1"/>
</dbReference>
<reference evidence="9" key="1">
    <citation type="submission" date="2021-01" db="EMBL/GenBank/DDBJ databases">
        <authorList>
            <person name="Corre E."/>
            <person name="Pelletier E."/>
            <person name="Niang G."/>
            <person name="Scheremetjew M."/>
            <person name="Finn R."/>
            <person name="Kale V."/>
            <person name="Holt S."/>
            <person name="Cochrane G."/>
            <person name="Meng A."/>
            <person name="Brown T."/>
            <person name="Cohen L."/>
        </authorList>
    </citation>
    <scope>NUCLEOTIDE SEQUENCE</scope>
    <source>
        <strain evidence="9">CCMP281</strain>
    </source>
</reference>
<evidence type="ECO:0000256" key="5">
    <source>
        <dbReference type="ARBA" id="ARBA00022840"/>
    </source>
</evidence>
<organism evidence="9">
    <name type="scientific">Haptolina ericina</name>
    <dbReference type="NCBI Taxonomy" id="156174"/>
    <lineage>
        <taxon>Eukaryota</taxon>
        <taxon>Haptista</taxon>
        <taxon>Haptophyta</taxon>
        <taxon>Prymnesiophyceae</taxon>
        <taxon>Prymnesiales</taxon>
        <taxon>Prymnesiaceae</taxon>
        <taxon>Haptolina</taxon>
    </lineage>
</organism>
<keyword evidence="3" id="KW-0547">Nucleotide-binding</keyword>
<accession>A0A7S3ASZ5</accession>
<dbReference type="SMART" id="SM00100">
    <property type="entry name" value="cNMP"/>
    <property type="match status" value="2"/>
</dbReference>
<dbReference type="Gene3D" id="3.30.200.20">
    <property type="entry name" value="Phosphorylase Kinase, domain 1"/>
    <property type="match status" value="1"/>
</dbReference>
<gene>
    <name evidence="9" type="ORF">HERI1096_LOCUS12644</name>
</gene>
<keyword evidence="2" id="KW-0808">Transferase</keyword>
<protein>
    <recommendedName>
        <fullName evidence="10">cGMP-dependent protein kinase</fullName>
    </recommendedName>
</protein>
<dbReference type="Pfam" id="PF00027">
    <property type="entry name" value="cNMP_binding"/>
    <property type="match status" value="2"/>
</dbReference>
<keyword evidence="1" id="KW-0723">Serine/threonine-protein kinase</keyword>
<dbReference type="PROSITE" id="PS50011">
    <property type="entry name" value="PROTEIN_KINASE_DOM"/>
    <property type="match status" value="1"/>
</dbReference>
<evidence type="ECO:0000259" key="7">
    <source>
        <dbReference type="PROSITE" id="PS50011"/>
    </source>
</evidence>
<evidence type="ECO:0000259" key="8">
    <source>
        <dbReference type="PROSITE" id="PS50042"/>
    </source>
</evidence>
<dbReference type="SMART" id="SM00220">
    <property type="entry name" value="S_TKc"/>
    <property type="match status" value="1"/>
</dbReference>
<feature type="region of interest" description="Disordered" evidence="6">
    <location>
        <begin position="61"/>
        <end position="99"/>
    </location>
</feature>
<dbReference type="CDD" id="cd00038">
    <property type="entry name" value="CAP_ED"/>
    <property type="match status" value="2"/>
</dbReference>